<dbReference type="RefSeq" id="WP_267223806.1">
    <property type="nucleotide sequence ID" value="NZ_JAPCWC010000028.1"/>
</dbReference>
<dbReference type="Gene3D" id="3.20.20.190">
    <property type="entry name" value="Phosphatidylinositol (PI) phosphodiesterase"/>
    <property type="match status" value="1"/>
</dbReference>
<dbReference type="Pfam" id="PF03009">
    <property type="entry name" value="GDPD"/>
    <property type="match status" value="1"/>
</dbReference>
<dbReference type="PROSITE" id="PS51318">
    <property type="entry name" value="TAT"/>
    <property type="match status" value="1"/>
</dbReference>
<comment type="similarity">
    <text evidence="1">Belongs to the glycerophosphoryl diester phosphodiesterase family.</text>
</comment>
<evidence type="ECO:0000256" key="1">
    <source>
        <dbReference type="ARBA" id="ARBA00007277"/>
    </source>
</evidence>
<dbReference type="InterPro" id="IPR006311">
    <property type="entry name" value="TAT_signal"/>
</dbReference>
<dbReference type="Proteomes" id="UP001589858">
    <property type="component" value="Unassembled WGS sequence"/>
</dbReference>
<protein>
    <recommendedName>
        <fullName evidence="2">glycerophosphodiester phosphodiesterase</fullName>
        <ecNumber evidence="2">3.1.4.46</ecNumber>
    </recommendedName>
</protein>
<evidence type="ECO:0000313" key="8">
    <source>
        <dbReference type="EMBL" id="MFC0686384.1"/>
    </source>
</evidence>
<evidence type="ECO:0000256" key="2">
    <source>
        <dbReference type="ARBA" id="ARBA00012247"/>
    </source>
</evidence>
<keyword evidence="5" id="KW-0378">Hydrolase</keyword>
<dbReference type="PANTHER" id="PTHR43620">
    <property type="entry name" value="GLYCEROPHOSPHORYL DIESTER PHOSPHODIESTERASE"/>
    <property type="match status" value="1"/>
</dbReference>
<evidence type="ECO:0000256" key="5">
    <source>
        <dbReference type="ARBA" id="ARBA00022801"/>
    </source>
</evidence>
<dbReference type="CDD" id="cd08602">
    <property type="entry name" value="GDPD_ScGlpQ1_like"/>
    <property type="match status" value="1"/>
</dbReference>
<name>A0ABV6SAY1_9SPHN</name>
<evidence type="ECO:0000259" key="7">
    <source>
        <dbReference type="PROSITE" id="PS51704"/>
    </source>
</evidence>
<reference evidence="8 9" key="1">
    <citation type="submission" date="2024-09" db="EMBL/GenBank/DDBJ databases">
        <authorList>
            <person name="Sun Q."/>
            <person name="Mori K."/>
        </authorList>
    </citation>
    <scope>NUCLEOTIDE SEQUENCE [LARGE SCALE GENOMIC DNA]</scope>
    <source>
        <strain evidence="8 9">CICC 11035S</strain>
    </source>
</reference>
<comment type="catalytic activity">
    <reaction evidence="6">
        <text>a sn-glycero-3-phosphodiester + H2O = an alcohol + sn-glycerol 3-phosphate + H(+)</text>
        <dbReference type="Rhea" id="RHEA:12969"/>
        <dbReference type="ChEBI" id="CHEBI:15377"/>
        <dbReference type="ChEBI" id="CHEBI:15378"/>
        <dbReference type="ChEBI" id="CHEBI:30879"/>
        <dbReference type="ChEBI" id="CHEBI:57597"/>
        <dbReference type="ChEBI" id="CHEBI:83408"/>
        <dbReference type="EC" id="3.1.4.46"/>
    </reaction>
</comment>
<proteinExistence type="inferred from homology"/>
<dbReference type="PANTHER" id="PTHR43620:SF7">
    <property type="entry name" value="GLYCEROPHOSPHODIESTER PHOSPHODIESTERASE GDPD5-RELATED"/>
    <property type="match status" value="1"/>
</dbReference>
<dbReference type="EMBL" id="JBHLTM010000067">
    <property type="protein sequence ID" value="MFC0686384.1"/>
    <property type="molecule type" value="Genomic_DNA"/>
</dbReference>
<keyword evidence="9" id="KW-1185">Reference proteome</keyword>
<dbReference type="InterPro" id="IPR017946">
    <property type="entry name" value="PLC-like_Pdiesterase_TIM-brl"/>
</dbReference>
<evidence type="ECO:0000256" key="6">
    <source>
        <dbReference type="ARBA" id="ARBA00047512"/>
    </source>
</evidence>
<dbReference type="SUPFAM" id="SSF51695">
    <property type="entry name" value="PLC-like phosphodiesterases"/>
    <property type="match status" value="1"/>
</dbReference>
<evidence type="ECO:0000256" key="4">
    <source>
        <dbReference type="ARBA" id="ARBA00022798"/>
    </source>
</evidence>
<dbReference type="PROSITE" id="PS51704">
    <property type="entry name" value="GP_PDE"/>
    <property type="match status" value="1"/>
</dbReference>
<accession>A0ABV6SAY1</accession>
<dbReference type="EC" id="3.1.4.46" evidence="2"/>
<comment type="caution">
    <text evidence="8">The sequence shown here is derived from an EMBL/GenBank/DDBJ whole genome shotgun (WGS) entry which is preliminary data.</text>
</comment>
<evidence type="ECO:0000256" key="3">
    <source>
        <dbReference type="ARBA" id="ARBA00022729"/>
    </source>
</evidence>
<keyword evidence="3" id="KW-0732">Signal</keyword>
<feature type="domain" description="GP-PDE" evidence="7">
    <location>
        <begin position="39"/>
        <end position="371"/>
    </location>
</feature>
<sequence length="375" mass="40440">MIDRRSLVGAGLGMGLAAGFAPGVLAAPAKARPMRPAKPLVIGHRGCSALRPEHTLGSYAKAIADGADFIEPDLVSTRDGVLIARHENNIAETTDVSVRPEFAARKTTRTVDGEQVTGWFTEDFTLAEIKSLRAKERLGALRPESHSHDGQFQVVTFEEIADFVAAEAAARGRVIGVIPELKHSTYFAAIGLPLEQRFLDRLHASAYLQSAPVIVQSFEIANLKWLRERLDGLANVQLLQLTVPGSMRPADVVAKGSGPTFDQMHSDAGLAEMAKYADWISPNTLALLGRDKDGRLLAQGTGLVERAHAAGLLVSTWTFRPENYFLPMDLRDATGQGGRNPAGSIAEIRRYLALGIDAFFTDDPAIGRQAVDGRA</sequence>
<dbReference type="InterPro" id="IPR030395">
    <property type="entry name" value="GP_PDE_dom"/>
</dbReference>
<keyword evidence="4" id="KW-0319">Glycerol metabolism</keyword>
<organism evidence="8 9">
    <name type="scientific">Novosphingobium clariflavum</name>
    <dbReference type="NCBI Taxonomy" id="2029884"/>
    <lineage>
        <taxon>Bacteria</taxon>
        <taxon>Pseudomonadati</taxon>
        <taxon>Pseudomonadota</taxon>
        <taxon>Alphaproteobacteria</taxon>
        <taxon>Sphingomonadales</taxon>
        <taxon>Sphingomonadaceae</taxon>
        <taxon>Novosphingobium</taxon>
    </lineage>
</organism>
<gene>
    <name evidence="8" type="ORF">ACFFF8_17505</name>
</gene>
<evidence type="ECO:0000313" key="9">
    <source>
        <dbReference type="Proteomes" id="UP001589858"/>
    </source>
</evidence>